<evidence type="ECO:0000256" key="3">
    <source>
        <dbReference type="ARBA" id="ARBA00022448"/>
    </source>
</evidence>
<feature type="transmembrane region" description="Helical" evidence="8">
    <location>
        <begin position="635"/>
        <end position="658"/>
    </location>
</feature>
<dbReference type="AlphaFoldDB" id="A0A4Y2A9Y2"/>
<dbReference type="GO" id="GO:0016020">
    <property type="term" value="C:membrane"/>
    <property type="evidence" value="ECO:0007669"/>
    <property type="project" value="UniProtKB-SubCell"/>
</dbReference>
<accession>A0A4Y2A9Y2</accession>
<feature type="domain" description="Major facilitator superfamily (MFS) profile" evidence="9">
    <location>
        <begin position="400"/>
        <end position="830"/>
    </location>
</feature>
<evidence type="ECO:0000256" key="1">
    <source>
        <dbReference type="ARBA" id="ARBA00004141"/>
    </source>
</evidence>
<keyword evidence="11" id="KW-1185">Reference proteome</keyword>
<dbReference type="InterPro" id="IPR036259">
    <property type="entry name" value="MFS_trans_sf"/>
</dbReference>
<evidence type="ECO:0000313" key="11">
    <source>
        <dbReference type="Proteomes" id="UP000499080"/>
    </source>
</evidence>
<keyword evidence="3" id="KW-0813">Transport</keyword>
<feature type="region of interest" description="Disordered" evidence="7">
    <location>
        <begin position="1"/>
        <end position="34"/>
    </location>
</feature>
<feature type="transmembrane region" description="Helical" evidence="8">
    <location>
        <begin position="491"/>
        <end position="512"/>
    </location>
</feature>
<feature type="transmembrane region" description="Helical" evidence="8">
    <location>
        <begin position="399"/>
        <end position="421"/>
    </location>
</feature>
<organism evidence="10 11">
    <name type="scientific">Araneus ventricosus</name>
    <name type="common">Orbweaver spider</name>
    <name type="synonym">Epeira ventricosa</name>
    <dbReference type="NCBI Taxonomy" id="182803"/>
    <lineage>
        <taxon>Eukaryota</taxon>
        <taxon>Metazoa</taxon>
        <taxon>Ecdysozoa</taxon>
        <taxon>Arthropoda</taxon>
        <taxon>Chelicerata</taxon>
        <taxon>Arachnida</taxon>
        <taxon>Araneae</taxon>
        <taxon>Araneomorphae</taxon>
        <taxon>Entelegynae</taxon>
        <taxon>Araneoidea</taxon>
        <taxon>Araneidae</taxon>
        <taxon>Araneus</taxon>
    </lineage>
</organism>
<dbReference type="EMBL" id="BGPR01000009">
    <property type="protein sequence ID" value="GBL76135.1"/>
    <property type="molecule type" value="Genomic_DNA"/>
</dbReference>
<dbReference type="InterPro" id="IPR005828">
    <property type="entry name" value="MFS_sugar_transport-like"/>
</dbReference>
<feature type="transmembrane region" description="Helical" evidence="8">
    <location>
        <begin position="433"/>
        <end position="454"/>
    </location>
</feature>
<keyword evidence="6 8" id="KW-0472">Membrane</keyword>
<feature type="transmembrane region" description="Helical" evidence="8">
    <location>
        <begin position="775"/>
        <end position="795"/>
    </location>
</feature>
<gene>
    <name evidence="10" type="primary">svop_1</name>
    <name evidence="10" type="ORF">AVEN_234423_1</name>
</gene>
<feature type="transmembrane region" description="Helical" evidence="8">
    <location>
        <begin position="552"/>
        <end position="570"/>
    </location>
</feature>
<dbReference type="PROSITE" id="PS50850">
    <property type="entry name" value="MFS"/>
    <property type="match status" value="1"/>
</dbReference>
<comment type="subcellular location">
    <subcellularLocation>
        <location evidence="1">Membrane</location>
        <topology evidence="1">Multi-pass membrane protein</topology>
    </subcellularLocation>
</comment>
<feature type="region of interest" description="Disordered" evidence="7">
    <location>
        <begin position="336"/>
        <end position="359"/>
    </location>
</feature>
<dbReference type="Proteomes" id="UP000499080">
    <property type="component" value="Unassembled WGS sequence"/>
</dbReference>
<feature type="transmembrane region" description="Helical" evidence="8">
    <location>
        <begin position="741"/>
        <end position="763"/>
    </location>
</feature>
<feature type="compositionally biased region" description="Basic and acidic residues" evidence="7">
    <location>
        <begin position="254"/>
        <end position="264"/>
    </location>
</feature>
<feature type="transmembrane region" description="Helical" evidence="8">
    <location>
        <begin position="717"/>
        <end position="735"/>
    </location>
</feature>
<evidence type="ECO:0000256" key="2">
    <source>
        <dbReference type="ARBA" id="ARBA00008335"/>
    </source>
</evidence>
<evidence type="ECO:0000256" key="5">
    <source>
        <dbReference type="ARBA" id="ARBA00022989"/>
    </source>
</evidence>
<comment type="similarity">
    <text evidence="2">Belongs to the major facilitator superfamily.</text>
</comment>
<dbReference type="PANTHER" id="PTHR23511">
    <property type="entry name" value="SYNAPTIC VESICLE GLYCOPROTEIN 2"/>
    <property type="match status" value="1"/>
</dbReference>
<feature type="region of interest" description="Disordered" evidence="7">
    <location>
        <begin position="47"/>
        <end position="70"/>
    </location>
</feature>
<feature type="region of interest" description="Disordered" evidence="7">
    <location>
        <begin position="253"/>
        <end position="277"/>
    </location>
</feature>
<evidence type="ECO:0000256" key="7">
    <source>
        <dbReference type="SAM" id="MobiDB-lite"/>
    </source>
</evidence>
<sequence length="852" mass="96531">MFGWFKKNRQEKEETENAEEESDLKSKEETSEGKKIPKVAFSEYIVSDDERTSTESLVTERQAKQLSNEDDMAKAVEIMDRKDKSDLKKKKKAVDRAKRLISEVSKKNIDESEEKFGKDPSTLSKSFKEIPKVTMSKRVVLDYRPEMSKEIINEQQAKQLVSDVWKEAVEDKTSKSETDVGKKEDVFDKPTKVISATSKMDDVDSNVKFDYKSKTSVQDIPKVAMSKHAVLDDSPKLSKEIIAEQQAKQLVSEVGEKATEDQVREMSAQEDMRDLKKKEVSVDKAKKLISAVSKRDVAYEEEKLSEVSSEVDEEKISKKEDAVSKAKLLLSGVSQREVTGGKPVPTAETTPKQEERDLEVSEVQISESIESLKIDLEGGTEYDIQDIVNESGYGKFQKILFFLCGIAWMIANYELMLITMFGDLVACEWTIYGWQNAFLTSMVFIGAFIGTLTFGMMADNFGRRRTVGMSTLLLFVITATTALSNKLTTLLIFRCLFGFALGGLVQVFLLGVEYYPIKDRGTTSIYLAFYWSAGSLLLIITTSFIMQTLNSWRWLMIVCSLPVLCLFFAIKWYPESARYYLVSHQYNRAVKQLEQMLEMNKVRIPPGRLKKSSKLEERGNLLSLLRKEYRVTTLMLWYICFAACFTYYGIILITPIVVKSGSLRDETFRNSTDFFIAEIPCQRYTYINYVHLFWTTASEIPGLFVFIVLIEHMQRKTLLSISCFITAILFFMLLIHTTHAVVLYAILFFVRASAQASSMLSLLMMSEAYPTTMRAISFGSAAAFAVLGGAMVPFVTQALFIQYPVPTTCTTGVLILLAGIVAACLPRDTKDARMEDFTSSLSRDTSKMEQKH</sequence>
<dbReference type="GO" id="GO:0022857">
    <property type="term" value="F:transmembrane transporter activity"/>
    <property type="evidence" value="ECO:0007669"/>
    <property type="project" value="InterPro"/>
</dbReference>
<dbReference type="OrthoDB" id="3936150at2759"/>
<feature type="transmembrane region" description="Helical" evidence="8">
    <location>
        <begin position="801"/>
        <end position="825"/>
    </location>
</feature>
<comment type="caution">
    <text evidence="10">The sequence shown here is derived from an EMBL/GenBank/DDBJ whole genome shotgun (WGS) entry which is preliminary data.</text>
</comment>
<evidence type="ECO:0000256" key="8">
    <source>
        <dbReference type="SAM" id="Phobius"/>
    </source>
</evidence>
<evidence type="ECO:0000256" key="6">
    <source>
        <dbReference type="ARBA" id="ARBA00023136"/>
    </source>
</evidence>
<keyword evidence="5 8" id="KW-1133">Transmembrane helix</keyword>
<evidence type="ECO:0000259" key="9">
    <source>
        <dbReference type="PROSITE" id="PS50850"/>
    </source>
</evidence>
<dbReference type="SUPFAM" id="SSF103473">
    <property type="entry name" value="MFS general substrate transporter"/>
    <property type="match status" value="1"/>
</dbReference>
<dbReference type="PANTHER" id="PTHR23511:SF5">
    <property type="entry name" value="MAJOR FACILITATOR-TYPE TRANSPORTER HXNZ-RELATED"/>
    <property type="match status" value="1"/>
</dbReference>
<protein>
    <submittedName>
        <fullName evidence="10">Synaptic vesicle 2-related protein</fullName>
    </submittedName>
</protein>
<keyword evidence="4 8" id="KW-0812">Transmembrane</keyword>
<feature type="compositionally biased region" description="Acidic residues" evidence="7">
    <location>
        <begin position="13"/>
        <end position="22"/>
    </location>
</feature>
<feature type="transmembrane region" description="Helical" evidence="8">
    <location>
        <begin position="524"/>
        <end position="546"/>
    </location>
</feature>
<dbReference type="Gene3D" id="1.20.1250.20">
    <property type="entry name" value="MFS general substrate transporter like domains"/>
    <property type="match status" value="1"/>
</dbReference>
<feature type="transmembrane region" description="Helical" evidence="8">
    <location>
        <begin position="692"/>
        <end position="710"/>
    </location>
</feature>
<dbReference type="Pfam" id="PF00083">
    <property type="entry name" value="Sugar_tr"/>
    <property type="match status" value="1"/>
</dbReference>
<evidence type="ECO:0000256" key="4">
    <source>
        <dbReference type="ARBA" id="ARBA00022692"/>
    </source>
</evidence>
<feature type="compositionally biased region" description="Basic and acidic residues" evidence="7">
    <location>
        <begin position="23"/>
        <end position="34"/>
    </location>
</feature>
<evidence type="ECO:0000313" key="10">
    <source>
        <dbReference type="EMBL" id="GBL76135.1"/>
    </source>
</evidence>
<reference evidence="10 11" key="1">
    <citation type="journal article" date="2019" name="Sci. Rep.">
        <title>Orb-weaving spider Araneus ventricosus genome elucidates the spidroin gene catalogue.</title>
        <authorList>
            <person name="Kono N."/>
            <person name="Nakamura H."/>
            <person name="Ohtoshi R."/>
            <person name="Moran D.A.P."/>
            <person name="Shinohara A."/>
            <person name="Yoshida Y."/>
            <person name="Fujiwara M."/>
            <person name="Mori M."/>
            <person name="Tomita M."/>
            <person name="Arakawa K."/>
        </authorList>
    </citation>
    <scope>NUCLEOTIDE SEQUENCE [LARGE SCALE GENOMIC DNA]</scope>
</reference>
<proteinExistence type="inferred from homology"/>
<name>A0A4Y2A9Y2_ARAVE</name>
<dbReference type="InterPro" id="IPR020846">
    <property type="entry name" value="MFS_dom"/>
</dbReference>
<feature type="transmembrane region" description="Helical" evidence="8">
    <location>
        <begin position="466"/>
        <end position="485"/>
    </location>
</feature>